<feature type="domain" description="Phosphoribosylglycinamide synthetase N-terminal" evidence="1">
    <location>
        <begin position="2"/>
        <end position="37"/>
    </location>
</feature>
<dbReference type="AlphaFoldDB" id="A0A4Y1Z9J4"/>
<reference evidence="2 3" key="1">
    <citation type="submission" date="2017-11" db="EMBL/GenBank/DDBJ databases">
        <title>Draft Genome Sequence of Sporolactobacillus inulinus NBRC 111894 Isolated from Koso, a Japanese Sugar-Vegetable Fermented Beverage.</title>
        <authorList>
            <person name="Chiou T.Y."/>
            <person name="Oshima K."/>
            <person name="Suda W."/>
            <person name="Hattori M."/>
            <person name="Takahashi T."/>
        </authorList>
    </citation>
    <scope>NUCLEOTIDE SEQUENCE [LARGE SCALE GENOMIC DNA]</scope>
    <source>
        <strain evidence="2 3">NBRC111894</strain>
    </source>
</reference>
<comment type="caution">
    <text evidence="2">The sequence shown here is derived from an EMBL/GenBank/DDBJ whole genome shotgun (WGS) entry which is preliminary data.</text>
</comment>
<sequence length="39" mass="4302">MMDFEALADFAEKNQIELTLVGPEQPLVAGIVDVLQQEV</sequence>
<dbReference type="GO" id="GO:0009113">
    <property type="term" value="P:purine nucleobase biosynthetic process"/>
    <property type="evidence" value="ECO:0007669"/>
    <property type="project" value="InterPro"/>
</dbReference>
<dbReference type="GO" id="GO:0004637">
    <property type="term" value="F:phosphoribosylamine-glycine ligase activity"/>
    <property type="evidence" value="ECO:0007669"/>
    <property type="project" value="UniProtKB-EC"/>
</dbReference>
<proteinExistence type="predicted"/>
<name>A0A4Y1Z9J4_9BACL</name>
<dbReference type="EC" id="6.3.4.13" evidence="2"/>
<accession>A0A4Y1Z9J4</accession>
<evidence type="ECO:0000313" key="3">
    <source>
        <dbReference type="Proteomes" id="UP000319716"/>
    </source>
</evidence>
<dbReference type="Gene3D" id="3.40.50.20">
    <property type="match status" value="1"/>
</dbReference>
<dbReference type="SUPFAM" id="SSF52440">
    <property type="entry name" value="PreATP-grasp domain"/>
    <property type="match status" value="1"/>
</dbReference>
<dbReference type="EMBL" id="BEXB01000007">
    <property type="protein sequence ID" value="GAY75719.1"/>
    <property type="molecule type" value="Genomic_DNA"/>
</dbReference>
<protein>
    <submittedName>
        <fullName evidence="2">Phosphoribosylamine-glycine ligase</fullName>
        <ecNumber evidence="2">6.3.4.13</ecNumber>
    </submittedName>
</protein>
<dbReference type="Proteomes" id="UP000319716">
    <property type="component" value="Unassembled WGS sequence"/>
</dbReference>
<organism evidence="2 3">
    <name type="scientific">Sporolactobacillus inulinus</name>
    <dbReference type="NCBI Taxonomy" id="2078"/>
    <lineage>
        <taxon>Bacteria</taxon>
        <taxon>Bacillati</taxon>
        <taxon>Bacillota</taxon>
        <taxon>Bacilli</taxon>
        <taxon>Bacillales</taxon>
        <taxon>Sporolactobacillaceae</taxon>
        <taxon>Sporolactobacillus</taxon>
    </lineage>
</organism>
<dbReference type="Pfam" id="PF02844">
    <property type="entry name" value="GARS_N"/>
    <property type="match status" value="1"/>
</dbReference>
<dbReference type="InterPro" id="IPR016185">
    <property type="entry name" value="PreATP-grasp_dom_sf"/>
</dbReference>
<evidence type="ECO:0000259" key="1">
    <source>
        <dbReference type="Pfam" id="PF02844"/>
    </source>
</evidence>
<dbReference type="InterPro" id="IPR020562">
    <property type="entry name" value="PRibGlycinamide_synth_N"/>
</dbReference>
<keyword evidence="2" id="KW-0436">Ligase</keyword>
<gene>
    <name evidence="2" type="ORF">NBRC111894_1273</name>
</gene>
<evidence type="ECO:0000313" key="2">
    <source>
        <dbReference type="EMBL" id="GAY75719.1"/>
    </source>
</evidence>